<evidence type="ECO:0000313" key="1">
    <source>
        <dbReference type="EMBL" id="WZN58393.1"/>
    </source>
</evidence>
<protein>
    <submittedName>
        <fullName evidence="1">IS3 family transposase</fullName>
    </submittedName>
</protein>
<gene>
    <name evidence="1" type="ORF">AACH28_04245</name>
</gene>
<dbReference type="EMBL" id="CP151087">
    <property type="protein sequence ID" value="WZN58393.1"/>
    <property type="molecule type" value="Genomic_DNA"/>
</dbReference>
<evidence type="ECO:0000313" key="2">
    <source>
        <dbReference type="Proteomes" id="UP001485301"/>
    </source>
</evidence>
<name>A0ACD5C914_9SPHI</name>
<keyword evidence="2" id="KW-1185">Reference proteome</keyword>
<proteinExistence type="predicted"/>
<organism evidence="1 2">
    <name type="scientific">Sphingobacterium thalpophilum</name>
    <dbReference type="NCBI Taxonomy" id="259"/>
    <lineage>
        <taxon>Bacteria</taxon>
        <taxon>Pseudomonadati</taxon>
        <taxon>Bacteroidota</taxon>
        <taxon>Sphingobacteriia</taxon>
        <taxon>Sphingobacteriales</taxon>
        <taxon>Sphingobacteriaceae</taxon>
        <taxon>Sphingobacterium</taxon>
    </lineage>
</organism>
<accession>A0ACD5C914</accession>
<reference evidence="1" key="1">
    <citation type="submission" date="2024-04" db="EMBL/GenBank/DDBJ databases">
        <title>Complete genome sequence of Sphingobacterium thalpophiium BAA-1094.</title>
        <authorList>
            <person name="Adaikpoh B.I."/>
        </authorList>
    </citation>
    <scope>NUCLEOTIDE SEQUENCE</scope>
    <source>
        <strain evidence="1">BAA-1094</strain>
    </source>
</reference>
<dbReference type="Proteomes" id="UP001485301">
    <property type="component" value="Chromosome"/>
</dbReference>
<sequence>MADHKDNFSVGKMCKVMQVSSSGYYDWQNRDQDISKIKARKDLLKKIKASYDSSDSTYGSPRITKDLQRQGIQISRPCVARIMRKEGIQSIIRKKWKISTTDSKHKFPVCDNILNRDFHADQIGTKWVSDITYLKTGEGWLYLTAVMDLADRKIIGWTLSEGMSAEQNSLAALERALKARKVENGLIFHSDRGVQYACNDFKDKLKALKIDVVQSMSRKGNCWDNSAMESFFKTAKSEKFNRYNFKTRQEAKLCVFRYIEGWYNKGRLHSAIGYKTPGELELEMEKAA</sequence>